<evidence type="ECO:0000256" key="5">
    <source>
        <dbReference type="SAM" id="Phobius"/>
    </source>
</evidence>
<reference evidence="7 8" key="1">
    <citation type="submission" date="2019-11" db="EMBL/GenBank/DDBJ databases">
        <authorList>
            <person name="Brisse S."/>
        </authorList>
    </citation>
    <scope>NUCLEOTIDE SEQUENCE [LARGE SCALE GENOMIC DNA]</scope>
    <source>
        <strain evidence="7">FRC0190</strain>
    </source>
</reference>
<keyword evidence="2 5" id="KW-0812">Transmembrane</keyword>
<name>A0A6I8MIB2_9CORY</name>
<gene>
    <name evidence="7" type="ORF">FRC0190_02120</name>
</gene>
<keyword evidence="4 5" id="KW-0472">Membrane</keyword>
<keyword evidence="3 5" id="KW-1133">Transmembrane helix</keyword>
<dbReference type="GO" id="GO:0016020">
    <property type="term" value="C:membrane"/>
    <property type="evidence" value="ECO:0007669"/>
    <property type="project" value="UniProtKB-SubCell"/>
</dbReference>
<sequence length="414" mass="44452">MAAWMRCGRNGLVSGGERAWLLGAGSKITAMALTWKQVATMNRFKQGVVRLRANWVYVIQAGLAAGLSYYVALHLFHHAEPFFAPMATVIVLSTTGGERFRRAFELVLGVSIGVGLGDVLIAFVGSGVWQIAVAVSLSIMLGTIADKGVLVANQASFAAVLIATILPPGTSGGADRMIDALVGGLVGIAVIALLPESPLRSGRREIANILGVAAQVQRQVAEALRNNDTDGIVDALVRARGTQGQINQMIAAANMGKETIQASPLLWAQRQRIRSMMRILNPVDNAMRNTRVLARRALVLCEDNDEVSGRQIQIIEQLAEVSEDLSNLYFGNSELSENAEIPRLVNNLKMIGSRTGLEVSEGKVLSAQVVLAQSRSLVVDLLQICGQSRRSAVEILSPTSMHPASVKEIWNDDL</sequence>
<feature type="domain" description="Integral membrane bound transporter" evidence="6">
    <location>
        <begin position="70"/>
        <end position="190"/>
    </location>
</feature>
<dbReference type="Pfam" id="PF13515">
    <property type="entry name" value="FUSC_2"/>
    <property type="match status" value="1"/>
</dbReference>
<dbReference type="EMBL" id="LR738855">
    <property type="protein sequence ID" value="VZH86192.1"/>
    <property type="molecule type" value="Genomic_DNA"/>
</dbReference>
<proteinExistence type="predicted"/>
<dbReference type="AlphaFoldDB" id="A0A6I8MIB2"/>
<feature type="transmembrane region" description="Helical" evidence="5">
    <location>
        <begin position="178"/>
        <end position="194"/>
    </location>
</feature>
<evidence type="ECO:0000256" key="2">
    <source>
        <dbReference type="ARBA" id="ARBA00022692"/>
    </source>
</evidence>
<dbReference type="InterPro" id="IPR049453">
    <property type="entry name" value="Memb_transporter_dom"/>
</dbReference>
<organism evidence="7 8">
    <name type="scientific">Corynebacterium rouxii</name>
    <dbReference type="NCBI Taxonomy" id="2719119"/>
    <lineage>
        <taxon>Bacteria</taxon>
        <taxon>Bacillati</taxon>
        <taxon>Actinomycetota</taxon>
        <taxon>Actinomycetes</taxon>
        <taxon>Mycobacteriales</taxon>
        <taxon>Corynebacteriaceae</taxon>
        <taxon>Corynebacterium</taxon>
    </lineage>
</organism>
<feature type="transmembrane region" description="Helical" evidence="5">
    <location>
        <begin position="119"/>
        <end position="141"/>
    </location>
</feature>
<evidence type="ECO:0000256" key="1">
    <source>
        <dbReference type="ARBA" id="ARBA00004141"/>
    </source>
</evidence>
<evidence type="ECO:0000313" key="7">
    <source>
        <dbReference type="EMBL" id="VZH86192.1"/>
    </source>
</evidence>
<evidence type="ECO:0000256" key="4">
    <source>
        <dbReference type="ARBA" id="ARBA00023136"/>
    </source>
</evidence>
<evidence type="ECO:0000256" key="3">
    <source>
        <dbReference type="ARBA" id="ARBA00022989"/>
    </source>
</evidence>
<accession>A0A6I8MIB2</accession>
<protein>
    <submittedName>
        <fullName evidence="7">Aromatic acid exporter family protein</fullName>
    </submittedName>
</protein>
<feature type="transmembrane region" description="Helical" evidence="5">
    <location>
        <begin position="55"/>
        <end position="76"/>
    </location>
</feature>
<dbReference type="KEGG" id="crf:FRC0190_02120"/>
<evidence type="ECO:0000259" key="6">
    <source>
        <dbReference type="Pfam" id="PF13515"/>
    </source>
</evidence>
<comment type="subcellular location">
    <subcellularLocation>
        <location evidence="1">Membrane</location>
        <topology evidence="1">Multi-pass membrane protein</topology>
    </subcellularLocation>
</comment>
<dbReference type="Proteomes" id="UP000423525">
    <property type="component" value="Chromosome"/>
</dbReference>
<evidence type="ECO:0000313" key="8">
    <source>
        <dbReference type="Proteomes" id="UP000423525"/>
    </source>
</evidence>
<feature type="transmembrane region" description="Helical" evidence="5">
    <location>
        <begin position="148"/>
        <end position="166"/>
    </location>
</feature>